<dbReference type="Gene3D" id="1.10.10.10">
    <property type="entry name" value="Winged helix-like DNA-binding domain superfamily/Winged helix DNA-binding domain"/>
    <property type="match status" value="1"/>
</dbReference>
<dbReference type="AlphaFoldDB" id="A0A427T8G1"/>
<dbReference type="EMBL" id="RSEC01000047">
    <property type="protein sequence ID" value="RSD16809.1"/>
    <property type="molecule type" value="Genomic_DNA"/>
</dbReference>
<dbReference type="SUPFAM" id="SSF46785">
    <property type="entry name" value="Winged helix' DNA-binding domain"/>
    <property type="match status" value="1"/>
</dbReference>
<evidence type="ECO:0000256" key="3">
    <source>
        <dbReference type="ARBA" id="ARBA00023125"/>
    </source>
</evidence>
<feature type="signal peptide" evidence="5">
    <location>
        <begin position="1"/>
        <end position="22"/>
    </location>
</feature>
<dbReference type="Gene3D" id="3.40.190.10">
    <property type="entry name" value="Periplasmic binding protein-like II"/>
    <property type="match status" value="2"/>
</dbReference>
<comment type="caution">
    <text evidence="7">The sequence shown here is derived from an EMBL/GenBank/DDBJ whole genome shotgun (WGS) entry which is preliminary data.</text>
</comment>
<sequence length="315" mass="33205">MQIDPRRLAVLLAVHRAGGVLAAAELLHLTPSAVSQQIARLEESTGTAVLDRQPTGAVLTPAGRVLAEAAEHIEAELIDARKALAALAEDVTGTVVIAAFQSVIRTLLIPLLHQLREQFPALEVVIREMETRKALQSLRSGAVDLLILEDESPAGQGKPARGTRDVPILEEPWLLVLPTGTADPASTADLQHLTWLGVDSETAAHAATERTRGALPSAPPPGHSYYDYNVALSMVAGGLGIALVPALAVREAVPEGVKAVSLPGLGTRTLIARHRTTRSEPRTEVVTVLDAIVAFAADLDVAIPWTPHPAESITG</sequence>
<feature type="chain" id="PRO_5039442885" evidence="5">
    <location>
        <begin position="23"/>
        <end position="315"/>
    </location>
</feature>
<dbReference type="Proteomes" id="UP000267081">
    <property type="component" value="Unassembled WGS sequence"/>
</dbReference>
<proteinExistence type="inferred from homology"/>
<keyword evidence="4" id="KW-0804">Transcription</keyword>
<evidence type="ECO:0000313" key="8">
    <source>
        <dbReference type="Proteomes" id="UP000267081"/>
    </source>
</evidence>
<keyword evidence="3" id="KW-0238">DNA-binding</keyword>
<protein>
    <submittedName>
        <fullName evidence="7">LysR family transcriptional regulator</fullName>
    </submittedName>
</protein>
<dbReference type="GO" id="GO:0003700">
    <property type="term" value="F:DNA-binding transcription factor activity"/>
    <property type="evidence" value="ECO:0007669"/>
    <property type="project" value="InterPro"/>
</dbReference>
<keyword evidence="8" id="KW-1185">Reference proteome</keyword>
<dbReference type="PANTHER" id="PTHR30126:SF39">
    <property type="entry name" value="HTH-TYPE TRANSCRIPTIONAL REGULATOR CYSL"/>
    <property type="match status" value="1"/>
</dbReference>
<name>A0A427T8G1_9PSEU</name>
<dbReference type="Pfam" id="PF00126">
    <property type="entry name" value="HTH_1"/>
    <property type="match status" value="1"/>
</dbReference>
<evidence type="ECO:0000256" key="1">
    <source>
        <dbReference type="ARBA" id="ARBA00009437"/>
    </source>
</evidence>
<dbReference type="InterPro" id="IPR000847">
    <property type="entry name" value="LysR_HTH_N"/>
</dbReference>
<accession>A0A427T8G1</accession>
<dbReference type="InterPro" id="IPR036388">
    <property type="entry name" value="WH-like_DNA-bd_sf"/>
</dbReference>
<dbReference type="InterPro" id="IPR005119">
    <property type="entry name" value="LysR_subst-bd"/>
</dbReference>
<evidence type="ECO:0000256" key="2">
    <source>
        <dbReference type="ARBA" id="ARBA00023015"/>
    </source>
</evidence>
<dbReference type="PROSITE" id="PS50931">
    <property type="entry name" value="HTH_LYSR"/>
    <property type="match status" value="1"/>
</dbReference>
<gene>
    <name evidence="7" type="ORF">EIY87_21305</name>
</gene>
<evidence type="ECO:0000256" key="5">
    <source>
        <dbReference type="SAM" id="SignalP"/>
    </source>
</evidence>
<dbReference type="OrthoDB" id="3636008at2"/>
<evidence type="ECO:0000259" key="6">
    <source>
        <dbReference type="PROSITE" id="PS50931"/>
    </source>
</evidence>
<dbReference type="InterPro" id="IPR036390">
    <property type="entry name" value="WH_DNA-bd_sf"/>
</dbReference>
<reference evidence="7 8" key="1">
    <citation type="submission" date="2018-12" db="EMBL/GenBank/DDBJ databases">
        <title>Amycolatopsis eburnea sp. nov. actinomycete associate with arbuscular mycorrhiza fungal spore.</title>
        <authorList>
            <person name="Lumyong S."/>
            <person name="Chaiya L."/>
        </authorList>
    </citation>
    <scope>NUCLEOTIDE SEQUENCE [LARGE SCALE GENOMIC DNA]</scope>
    <source>
        <strain evidence="7 8">GLM-1</strain>
    </source>
</reference>
<dbReference type="RefSeq" id="WP_125310949.1">
    <property type="nucleotide sequence ID" value="NZ_RSEC01000047.1"/>
</dbReference>
<dbReference type="SUPFAM" id="SSF53850">
    <property type="entry name" value="Periplasmic binding protein-like II"/>
    <property type="match status" value="1"/>
</dbReference>
<feature type="domain" description="HTH lysR-type" evidence="6">
    <location>
        <begin position="3"/>
        <end position="60"/>
    </location>
</feature>
<organism evidence="7 8">
    <name type="scientific">Amycolatopsis eburnea</name>
    <dbReference type="NCBI Taxonomy" id="2267691"/>
    <lineage>
        <taxon>Bacteria</taxon>
        <taxon>Bacillati</taxon>
        <taxon>Actinomycetota</taxon>
        <taxon>Actinomycetes</taxon>
        <taxon>Pseudonocardiales</taxon>
        <taxon>Pseudonocardiaceae</taxon>
        <taxon>Amycolatopsis</taxon>
    </lineage>
</organism>
<evidence type="ECO:0000256" key="4">
    <source>
        <dbReference type="ARBA" id="ARBA00023163"/>
    </source>
</evidence>
<keyword evidence="2" id="KW-0805">Transcription regulation</keyword>
<keyword evidence="5" id="KW-0732">Signal</keyword>
<evidence type="ECO:0000313" key="7">
    <source>
        <dbReference type="EMBL" id="RSD16809.1"/>
    </source>
</evidence>
<dbReference type="Pfam" id="PF03466">
    <property type="entry name" value="LysR_substrate"/>
    <property type="match status" value="1"/>
</dbReference>
<dbReference type="PANTHER" id="PTHR30126">
    <property type="entry name" value="HTH-TYPE TRANSCRIPTIONAL REGULATOR"/>
    <property type="match status" value="1"/>
</dbReference>
<dbReference type="GO" id="GO:0000976">
    <property type="term" value="F:transcription cis-regulatory region binding"/>
    <property type="evidence" value="ECO:0007669"/>
    <property type="project" value="TreeGrafter"/>
</dbReference>
<comment type="similarity">
    <text evidence="1">Belongs to the LysR transcriptional regulatory family.</text>
</comment>